<dbReference type="Proteomes" id="UP001295469">
    <property type="component" value="Chromosome C04"/>
</dbReference>
<dbReference type="EMBL" id="LK040172">
    <property type="protein sequence ID" value="CDY69726.1"/>
    <property type="molecule type" value="Genomic_DNA"/>
</dbReference>
<evidence type="ECO:0000313" key="3">
    <source>
        <dbReference type="EMBL" id="CDY69726.1"/>
    </source>
</evidence>
<dbReference type="Gramene" id="CDY69726">
    <property type="protein sequence ID" value="CDY69726"/>
    <property type="gene ID" value="GSBRNA2T00091842001"/>
</dbReference>
<reference evidence="3 4" key="1">
    <citation type="journal article" date="2014" name="Science">
        <title>Plant genetics. Early allopolyploid evolution in the post-Neolithic Brassica napus oilseed genome.</title>
        <authorList>
            <person name="Chalhoub B."/>
            <person name="Denoeud F."/>
            <person name="Liu S."/>
            <person name="Parkin I.A."/>
            <person name="Tang H."/>
            <person name="Wang X."/>
            <person name="Chiquet J."/>
            <person name="Belcram H."/>
            <person name="Tong C."/>
            <person name="Samans B."/>
            <person name="Correa M."/>
            <person name="Da Silva C."/>
            <person name="Just J."/>
            <person name="Falentin C."/>
            <person name="Koh C.S."/>
            <person name="Le Clainche I."/>
            <person name="Bernard M."/>
            <person name="Bento P."/>
            <person name="Noel B."/>
            <person name="Labadie K."/>
            <person name="Alberti A."/>
            <person name="Charles M."/>
            <person name="Arnaud D."/>
            <person name="Guo H."/>
            <person name="Daviaud C."/>
            <person name="Alamery S."/>
            <person name="Jabbari K."/>
            <person name="Zhao M."/>
            <person name="Edger P.P."/>
            <person name="Chelaifa H."/>
            <person name="Tack D."/>
            <person name="Lassalle G."/>
            <person name="Mestiri I."/>
            <person name="Schnel N."/>
            <person name="Le Paslier M.C."/>
            <person name="Fan G."/>
            <person name="Renault V."/>
            <person name="Bayer P.E."/>
            <person name="Golicz A.A."/>
            <person name="Manoli S."/>
            <person name="Lee T.H."/>
            <person name="Thi V.H."/>
            <person name="Chalabi S."/>
            <person name="Hu Q."/>
            <person name="Fan C."/>
            <person name="Tollenaere R."/>
            <person name="Lu Y."/>
            <person name="Battail C."/>
            <person name="Shen J."/>
            <person name="Sidebottom C.H."/>
            <person name="Wang X."/>
            <person name="Canaguier A."/>
            <person name="Chauveau A."/>
            <person name="Berard A."/>
            <person name="Deniot G."/>
            <person name="Guan M."/>
            <person name="Liu Z."/>
            <person name="Sun F."/>
            <person name="Lim Y.P."/>
            <person name="Lyons E."/>
            <person name="Town C.D."/>
            <person name="Bancroft I."/>
            <person name="Wang X."/>
            <person name="Meng J."/>
            <person name="Ma J."/>
            <person name="Pires J.C."/>
            <person name="King G.J."/>
            <person name="Brunel D."/>
            <person name="Delourme R."/>
            <person name="Renard M."/>
            <person name="Aury J.M."/>
            <person name="Adams K.L."/>
            <person name="Batley J."/>
            <person name="Snowdon R.J."/>
            <person name="Tost J."/>
            <person name="Edwards D."/>
            <person name="Zhou Y."/>
            <person name="Hua W."/>
            <person name="Sharpe A.G."/>
            <person name="Paterson A.H."/>
            <person name="Guan C."/>
            <person name="Wincker P."/>
        </authorList>
    </citation>
    <scope>NUCLEOTIDE SEQUENCE [LARGE SCALE GENOMIC DNA]</scope>
    <source>
        <strain evidence="4">cv. Darmor-bzh</strain>
    </source>
</reference>
<protein>
    <submittedName>
        <fullName evidence="2">(rape) hypothetical protein</fullName>
    </submittedName>
    <submittedName>
        <fullName evidence="3">BnaCnng65010D protein</fullName>
    </submittedName>
</protein>
<dbReference type="PaxDb" id="3708-A0A078JW14"/>
<dbReference type="EMBL" id="HG994368">
    <property type="protein sequence ID" value="CAF1850005.1"/>
    <property type="molecule type" value="Genomic_DNA"/>
</dbReference>
<gene>
    <name evidence="3" type="primary">BnaCnng65010D</name>
    <name evidence="2" type="ORF">DARMORV10_C04P35510.1</name>
    <name evidence="3" type="ORF">GSBRNA2T00091842001</name>
</gene>
<keyword evidence="4" id="KW-1185">Reference proteome</keyword>
<reference evidence="3" key="2">
    <citation type="submission" date="2014-06" db="EMBL/GenBank/DDBJ databases">
        <authorList>
            <person name="Genoscope - CEA"/>
        </authorList>
    </citation>
    <scope>NUCLEOTIDE SEQUENCE</scope>
</reference>
<reference evidence="2" key="3">
    <citation type="submission" date="2021-01" db="EMBL/GenBank/DDBJ databases">
        <authorList>
            <consortium name="Genoscope - CEA"/>
            <person name="William W."/>
        </authorList>
    </citation>
    <scope>NUCLEOTIDE SEQUENCE</scope>
</reference>
<dbReference type="AlphaFoldDB" id="A0A078JW14"/>
<evidence type="ECO:0000313" key="2">
    <source>
        <dbReference type="EMBL" id="CAF1850005.1"/>
    </source>
</evidence>
<keyword evidence="1" id="KW-1133">Transmembrane helix</keyword>
<dbReference type="Proteomes" id="UP000028999">
    <property type="component" value="Unassembled WGS sequence"/>
</dbReference>
<sequence>MDPQAQVSNICIVLLFFSIFLTNIVLLLLSIYKVLQIGPYKFDAKLVSRIMGPNEWLKNNDMDAMMYFIYEQYVQ</sequence>
<evidence type="ECO:0000313" key="4">
    <source>
        <dbReference type="Proteomes" id="UP000028999"/>
    </source>
</evidence>
<keyword evidence="1" id="KW-0812">Transmembrane</keyword>
<organism evidence="3 4">
    <name type="scientific">Brassica napus</name>
    <name type="common">Rape</name>
    <dbReference type="NCBI Taxonomy" id="3708"/>
    <lineage>
        <taxon>Eukaryota</taxon>
        <taxon>Viridiplantae</taxon>
        <taxon>Streptophyta</taxon>
        <taxon>Embryophyta</taxon>
        <taxon>Tracheophyta</taxon>
        <taxon>Spermatophyta</taxon>
        <taxon>Magnoliopsida</taxon>
        <taxon>eudicotyledons</taxon>
        <taxon>Gunneridae</taxon>
        <taxon>Pentapetalae</taxon>
        <taxon>rosids</taxon>
        <taxon>malvids</taxon>
        <taxon>Brassicales</taxon>
        <taxon>Brassicaceae</taxon>
        <taxon>Brassiceae</taxon>
        <taxon>Brassica</taxon>
    </lineage>
</organism>
<name>A0A078JW14_BRANA</name>
<feature type="transmembrane region" description="Helical" evidence="1">
    <location>
        <begin position="12"/>
        <end position="35"/>
    </location>
</feature>
<accession>A0A078JW14</accession>
<keyword evidence="1" id="KW-0472">Membrane</keyword>
<evidence type="ECO:0000256" key="1">
    <source>
        <dbReference type="SAM" id="Phobius"/>
    </source>
</evidence>
<proteinExistence type="predicted"/>